<gene>
    <name evidence="1" type="ORF">201phi2-1p212</name>
</gene>
<dbReference type="KEGG" id="vg:6372557"/>
<evidence type="ECO:0000313" key="1">
    <source>
        <dbReference type="EMBL" id="ABY63041.1"/>
    </source>
</evidence>
<organismHost>
    <name type="scientific">Pseudomonas chlororaphis</name>
    <dbReference type="NCBI Taxonomy" id="587753"/>
</organismHost>
<reference evidence="1 2" key="1">
    <citation type="journal article" date="2008" name="Virology">
        <title>Characterization of Pseudomonas chlororaphis myovirus 201varphi2-1 via genomic sequencing, mass spectrometry, and electron microscopy.</title>
        <authorList>
            <person name="Thomas J.A."/>
            <person name="Rolando M.R."/>
            <person name="Carroll C.A."/>
            <person name="Shen P.S."/>
            <person name="Belnap D.M."/>
            <person name="Weintraub S.T."/>
            <person name="Serwer P."/>
            <person name="Hardies S.C."/>
        </authorList>
    </citation>
    <scope>NUCLEOTIDE SEQUENCE</scope>
</reference>
<keyword evidence="2" id="KW-1185">Reference proteome</keyword>
<dbReference type="RefSeq" id="YP_001956935.1">
    <property type="nucleotide sequence ID" value="NC_010821.1"/>
</dbReference>
<name>B3FJ74_BP201</name>
<sequence length="290" mass="32399">MYSTKDYLAADPWVAVINRINEVYLTDLTPYTATLKSMVSLGGTRTQIEVDARRSIDPNNTQPEVTRENYVYDRLDLASFFVGPAIKQLSDFALPTNTFKVLAAIGELNDIVFTLNDFVHVQYDEYQRVYTLTASPKSLRFVGSVQFELVNTTKQLLANVGDKLELITANPRPLGSVDGKIVSQFTTSGFDFTHEREFIKDLSSASVWPSGRKLAAILNDVTTYPFVCSTEVVDWNIAGEVISGEARLSVLYNGIVLPRYSPRKDIQQVCVLRVSGLANNMSGYLLLHYN</sequence>
<dbReference type="OrthoDB" id="18164at10239"/>
<proteinExistence type="predicted"/>
<dbReference type="Proteomes" id="UP000002421">
    <property type="component" value="Segment"/>
</dbReference>
<dbReference type="Pfam" id="PF25613">
    <property type="entry name" value="DUF7941"/>
    <property type="match status" value="1"/>
</dbReference>
<accession>B3FJ74</accession>
<dbReference type="InterPro" id="IPR057701">
    <property type="entry name" value="DUF7941"/>
</dbReference>
<protein>
    <submittedName>
        <fullName evidence="1">Virion structural protein</fullName>
    </submittedName>
</protein>
<evidence type="ECO:0000313" key="2">
    <source>
        <dbReference type="Proteomes" id="UP000002421"/>
    </source>
</evidence>
<dbReference type="EMBL" id="EU197055">
    <property type="protein sequence ID" value="ABY63041.1"/>
    <property type="molecule type" value="Genomic_DNA"/>
</dbReference>
<organism evidence="1 2">
    <name type="scientific">Pseudomonas phage 201phi2-1</name>
    <name type="common">Pseudomonas chlororaphis phage 201phi2-1</name>
    <dbReference type="NCBI Taxonomy" id="198110"/>
    <lineage>
        <taxon>Viruses</taxon>
        <taxon>Duplodnaviria</taxon>
        <taxon>Heunggongvirae</taxon>
        <taxon>Uroviricota</taxon>
        <taxon>Caudoviricetes</taxon>
        <taxon>Chimalliviridae</taxon>
        <taxon>Serwervirus</taxon>
        <taxon>Serwervirus 201phi21</taxon>
    </lineage>
</organism>